<evidence type="ECO:0000256" key="11">
    <source>
        <dbReference type="ARBA" id="ARBA00022989"/>
    </source>
</evidence>
<dbReference type="FunFam" id="1.10.510.10:FF:000336">
    <property type="entry name" value="Cysteine-rich receptor-like protein kinase 2"/>
    <property type="match status" value="1"/>
</dbReference>
<evidence type="ECO:0000256" key="13">
    <source>
        <dbReference type="ARBA" id="ARBA00023170"/>
    </source>
</evidence>
<keyword evidence="7" id="KW-0677">Repeat</keyword>
<evidence type="ECO:0000256" key="5">
    <source>
        <dbReference type="ARBA" id="ARBA00022692"/>
    </source>
</evidence>
<keyword evidence="12 18" id="KW-0472">Membrane</keyword>
<evidence type="ECO:0000256" key="15">
    <source>
        <dbReference type="ARBA" id="ARBA00047558"/>
    </source>
</evidence>
<dbReference type="Gene3D" id="1.10.510.10">
    <property type="entry name" value="Transferase(Phosphotransferase) domain 1"/>
    <property type="match status" value="1"/>
</dbReference>
<dbReference type="InterPro" id="IPR038408">
    <property type="entry name" value="GNK2_sf"/>
</dbReference>
<feature type="domain" description="Gnk2-homologous" evidence="21">
    <location>
        <begin position="142"/>
        <end position="244"/>
    </location>
</feature>
<proteinExistence type="predicted"/>
<dbReference type="PROSITE" id="PS50011">
    <property type="entry name" value="PROTEIN_KINASE_DOM"/>
    <property type="match status" value="1"/>
</dbReference>
<evidence type="ECO:0000313" key="22">
    <source>
        <dbReference type="EMBL" id="PKA55549.1"/>
    </source>
</evidence>
<dbReference type="FunFam" id="3.30.200.20:FF:001208">
    <property type="entry name" value="Putative DUF26-domain receptor-like protein kinase family protein"/>
    <property type="match status" value="1"/>
</dbReference>
<feature type="transmembrane region" description="Helical" evidence="18">
    <location>
        <begin position="261"/>
        <end position="283"/>
    </location>
</feature>
<dbReference type="GO" id="GO:0016020">
    <property type="term" value="C:membrane"/>
    <property type="evidence" value="ECO:0007669"/>
    <property type="project" value="UniProtKB-SubCell"/>
</dbReference>
<feature type="domain" description="Protein kinase" evidence="20">
    <location>
        <begin position="326"/>
        <end position="613"/>
    </location>
</feature>
<dbReference type="PROSITE" id="PS00108">
    <property type="entry name" value="PROTEIN_KINASE_ST"/>
    <property type="match status" value="1"/>
</dbReference>
<dbReference type="InterPro" id="IPR052059">
    <property type="entry name" value="CR_Ser/Thr_kinase"/>
</dbReference>
<dbReference type="CDD" id="cd23509">
    <property type="entry name" value="Gnk2-like"/>
    <property type="match status" value="2"/>
</dbReference>
<comment type="catalytic activity">
    <reaction evidence="16">
        <text>L-threonyl-[protein] + ATP = O-phospho-L-threonyl-[protein] + ADP + H(+)</text>
        <dbReference type="Rhea" id="RHEA:46608"/>
        <dbReference type="Rhea" id="RHEA-COMP:11060"/>
        <dbReference type="Rhea" id="RHEA-COMP:11605"/>
        <dbReference type="ChEBI" id="CHEBI:15378"/>
        <dbReference type="ChEBI" id="CHEBI:30013"/>
        <dbReference type="ChEBI" id="CHEBI:30616"/>
        <dbReference type="ChEBI" id="CHEBI:61977"/>
        <dbReference type="ChEBI" id="CHEBI:456216"/>
    </reaction>
</comment>
<evidence type="ECO:0000313" key="23">
    <source>
        <dbReference type="Proteomes" id="UP000236161"/>
    </source>
</evidence>
<dbReference type="FunFam" id="3.30.430.20:FF:000005">
    <property type="entry name" value="Cysteine-rich receptor-like protein kinase 2"/>
    <property type="match status" value="1"/>
</dbReference>
<feature type="binding site" evidence="17">
    <location>
        <position position="354"/>
    </location>
    <ligand>
        <name>ATP</name>
        <dbReference type="ChEBI" id="CHEBI:30616"/>
    </ligand>
</feature>
<evidence type="ECO:0000256" key="12">
    <source>
        <dbReference type="ARBA" id="ARBA00023136"/>
    </source>
</evidence>
<dbReference type="SUPFAM" id="SSF56112">
    <property type="entry name" value="Protein kinase-like (PK-like)"/>
    <property type="match status" value="1"/>
</dbReference>
<protein>
    <submittedName>
        <fullName evidence="22">Cysteine-rich receptor-like protein kinase 2</fullName>
        <ecNumber evidence="22">2.7.11.1</ecNumber>
    </submittedName>
</protein>
<keyword evidence="9 22" id="KW-0418">Kinase</keyword>
<dbReference type="Pfam" id="PF01657">
    <property type="entry name" value="Stress-antifung"/>
    <property type="match status" value="2"/>
</dbReference>
<feature type="signal peptide" evidence="19">
    <location>
        <begin position="1"/>
        <end position="30"/>
    </location>
</feature>
<keyword evidence="3" id="KW-0597">Phosphoprotein</keyword>
<dbReference type="AlphaFoldDB" id="A0A2I0AJ22"/>
<keyword evidence="11 18" id="KW-1133">Transmembrane helix</keyword>
<dbReference type="PROSITE" id="PS00107">
    <property type="entry name" value="PROTEIN_KINASE_ATP"/>
    <property type="match status" value="1"/>
</dbReference>
<dbReference type="Pfam" id="PF00069">
    <property type="entry name" value="Pkinase"/>
    <property type="match status" value="1"/>
</dbReference>
<dbReference type="InterPro" id="IPR011009">
    <property type="entry name" value="Kinase-like_dom_sf"/>
</dbReference>
<dbReference type="PANTHER" id="PTHR47973">
    <property type="entry name" value="CYSTEINE-RICH RECEPTOR-LIKE PROTEIN KINASE 3"/>
    <property type="match status" value="1"/>
</dbReference>
<evidence type="ECO:0000259" key="21">
    <source>
        <dbReference type="PROSITE" id="PS51473"/>
    </source>
</evidence>
<dbReference type="EMBL" id="KZ451979">
    <property type="protein sequence ID" value="PKA55549.1"/>
    <property type="molecule type" value="Genomic_DNA"/>
</dbReference>
<dbReference type="InterPro" id="IPR000719">
    <property type="entry name" value="Prot_kinase_dom"/>
</dbReference>
<evidence type="ECO:0000259" key="20">
    <source>
        <dbReference type="PROSITE" id="PS50011"/>
    </source>
</evidence>
<organism evidence="22 23">
    <name type="scientific">Apostasia shenzhenica</name>
    <dbReference type="NCBI Taxonomy" id="1088818"/>
    <lineage>
        <taxon>Eukaryota</taxon>
        <taxon>Viridiplantae</taxon>
        <taxon>Streptophyta</taxon>
        <taxon>Embryophyta</taxon>
        <taxon>Tracheophyta</taxon>
        <taxon>Spermatophyta</taxon>
        <taxon>Magnoliopsida</taxon>
        <taxon>Liliopsida</taxon>
        <taxon>Asparagales</taxon>
        <taxon>Orchidaceae</taxon>
        <taxon>Apostasioideae</taxon>
        <taxon>Apostasia</taxon>
    </lineage>
</organism>
<dbReference type="Gene3D" id="3.30.200.20">
    <property type="entry name" value="Phosphorylase Kinase, domain 1"/>
    <property type="match status" value="1"/>
</dbReference>
<feature type="chain" id="PRO_5014119348" evidence="19">
    <location>
        <begin position="31"/>
        <end position="642"/>
    </location>
</feature>
<dbReference type="PROSITE" id="PS51473">
    <property type="entry name" value="GNK2"/>
    <property type="match status" value="2"/>
</dbReference>
<dbReference type="GO" id="GO:0106310">
    <property type="term" value="F:protein serine kinase activity"/>
    <property type="evidence" value="ECO:0007669"/>
    <property type="project" value="RHEA"/>
</dbReference>
<name>A0A2I0AJ22_9ASPA</name>
<keyword evidence="5 18" id="KW-0812">Transmembrane</keyword>
<evidence type="ECO:0000256" key="17">
    <source>
        <dbReference type="PROSITE-ProRule" id="PRU10141"/>
    </source>
</evidence>
<keyword evidence="23" id="KW-1185">Reference proteome</keyword>
<feature type="domain" description="Gnk2-homologous" evidence="21">
    <location>
        <begin position="34"/>
        <end position="135"/>
    </location>
</feature>
<evidence type="ECO:0000256" key="19">
    <source>
        <dbReference type="SAM" id="SignalP"/>
    </source>
</evidence>
<dbReference type="GO" id="GO:0004674">
    <property type="term" value="F:protein serine/threonine kinase activity"/>
    <property type="evidence" value="ECO:0007669"/>
    <property type="project" value="UniProtKB-KW"/>
</dbReference>
<evidence type="ECO:0000256" key="4">
    <source>
        <dbReference type="ARBA" id="ARBA00022679"/>
    </source>
</evidence>
<keyword evidence="8 17" id="KW-0547">Nucleotide-binding</keyword>
<evidence type="ECO:0000256" key="16">
    <source>
        <dbReference type="ARBA" id="ARBA00047951"/>
    </source>
</evidence>
<keyword evidence="2" id="KW-0723">Serine/threonine-protein kinase</keyword>
<dbReference type="InterPro" id="IPR017441">
    <property type="entry name" value="Protein_kinase_ATP_BS"/>
</dbReference>
<evidence type="ECO:0000256" key="18">
    <source>
        <dbReference type="SAM" id="Phobius"/>
    </source>
</evidence>
<keyword evidence="14" id="KW-0325">Glycoprotein</keyword>
<evidence type="ECO:0000256" key="7">
    <source>
        <dbReference type="ARBA" id="ARBA00022737"/>
    </source>
</evidence>
<evidence type="ECO:0000256" key="2">
    <source>
        <dbReference type="ARBA" id="ARBA00022527"/>
    </source>
</evidence>
<keyword evidence="10 17" id="KW-0067">ATP-binding</keyword>
<dbReference type="FunFam" id="3.30.430.20:FF:000015">
    <property type="entry name" value="Cysteine-rich receptor-like protein kinase 3"/>
    <property type="match status" value="1"/>
</dbReference>
<dbReference type="STRING" id="1088818.A0A2I0AJ22"/>
<dbReference type="GO" id="GO:0005524">
    <property type="term" value="F:ATP binding"/>
    <property type="evidence" value="ECO:0007669"/>
    <property type="project" value="UniProtKB-UniRule"/>
</dbReference>
<keyword evidence="4 22" id="KW-0808">Transferase</keyword>
<evidence type="ECO:0000256" key="14">
    <source>
        <dbReference type="ARBA" id="ARBA00023180"/>
    </source>
</evidence>
<evidence type="ECO:0000256" key="8">
    <source>
        <dbReference type="ARBA" id="ARBA00022741"/>
    </source>
</evidence>
<gene>
    <name evidence="22" type="primary">CRK2</name>
    <name evidence="22" type="ORF">AXF42_Ash006751</name>
</gene>
<evidence type="ECO:0000256" key="1">
    <source>
        <dbReference type="ARBA" id="ARBA00004167"/>
    </source>
</evidence>
<accession>A0A2I0AJ22</accession>
<reference evidence="22 23" key="1">
    <citation type="journal article" date="2017" name="Nature">
        <title>The Apostasia genome and the evolution of orchids.</title>
        <authorList>
            <person name="Zhang G.Q."/>
            <person name="Liu K.W."/>
            <person name="Li Z."/>
            <person name="Lohaus R."/>
            <person name="Hsiao Y.Y."/>
            <person name="Niu S.C."/>
            <person name="Wang J.Y."/>
            <person name="Lin Y.C."/>
            <person name="Xu Q."/>
            <person name="Chen L.J."/>
            <person name="Yoshida K."/>
            <person name="Fujiwara S."/>
            <person name="Wang Z.W."/>
            <person name="Zhang Y.Q."/>
            <person name="Mitsuda N."/>
            <person name="Wang M."/>
            <person name="Liu G.H."/>
            <person name="Pecoraro L."/>
            <person name="Huang H.X."/>
            <person name="Xiao X.J."/>
            <person name="Lin M."/>
            <person name="Wu X.Y."/>
            <person name="Wu W.L."/>
            <person name="Chen Y.Y."/>
            <person name="Chang S.B."/>
            <person name="Sakamoto S."/>
            <person name="Ohme-Takagi M."/>
            <person name="Yagi M."/>
            <person name="Zeng S.J."/>
            <person name="Shen C.Y."/>
            <person name="Yeh C.M."/>
            <person name="Luo Y.B."/>
            <person name="Tsai W.C."/>
            <person name="Van de Peer Y."/>
            <person name="Liu Z.J."/>
        </authorList>
    </citation>
    <scope>NUCLEOTIDE SEQUENCE [LARGE SCALE GENOMIC DNA]</scope>
    <source>
        <strain evidence="23">cv. Shenzhen</strain>
        <tissue evidence="22">Stem</tissue>
    </source>
</reference>
<dbReference type="Gene3D" id="3.30.430.20">
    <property type="entry name" value="Gnk2 domain, C-X8-C-X2-C motif"/>
    <property type="match status" value="2"/>
</dbReference>
<dbReference type="Proteomes" id="UP000236161">
    <property type="component" value="Unassembled WGS sequence"/>
</dbReference>
<evidence type="ECO:0000256" key="6">
    <source>
        <dbReference type="ARBA" id="ARBA00022729"/>
    </source>
</evidence>
<keyword evidence="13 22" id="KW-0675">Receptor</keyword>
<dbReference type="OrthoDB" id="1908121at2759"/>
<dbReference type="CDD" id="cd14066">
    <property type="entry name" value="STKc_IRAK"/>
    <property type="match status" value="1"/>
</dbReference>
<sequence>MGIPSMGLATCIQIVIIVVVSLSFSKISMGDPRTTIAGQFCNNTLAASGNILANYFVPSFDNLSSQVNANGYGTNVTGVNPNAVYSLAQCYGDLGPIDCKLCFSEIRSKLPSCYPRTGGEIFLDGCFGRYENYSFFNQIFNEYDRNVCSSIKNSSNASLFGQVVKEVVGNVSLQARNNHGFAVGSVSISNSIAYALAQCWENLNNSLCGTCLDKASSSILLCSPAIDGRALFAGCFIRYSTELFWNVNTTSSSSNGKSNTIWIVLGTVIGGIFVILLAIFIIIRRRKRSRKSLSLSELYGPEIAAAISQSNLNFKYEDLRKATNNFCLSNKLGQGSYGTVFKGVLSDGKEVAVKRLFLNTRQWVDQFFNEVDLVNRVRHKNLVRLLGCSLDGSESLLVYEYYYNKSLDLFISDENQEKFLDWQQRFDIIHGVAEGLYYLHEESDTRIIHRDIKASNILLDDKFKPKITDFGLARSFAQDQTHLTTGIAGTLGYLAPEYIVHGHLTEKADVYSYGVLVLEIITGKRCSGSVGSFTEHSLLAKVWNHYKANTLDDIIDKRIYSKSSRDEIIQGLLIGLLCTQADPQRRPVMMRVLEMLRSNRGDEELVLSDPPFLDVSPIEDIEQGESSRLMPAGFSGSRISAR</sequence>
<comment type="catalytic activity">
    <reaction evidence="15">
        <text>L-seryl-[protein] + ATP = O-phospho-L-seryl-[protein] + ADP + H(+)</text>
        <dbReference type="Rhea" id="RHEA:17989"/>
        <dbReference type="Rhea" id="RHEA-COMP:9863"/>
        <dbReference type="Rhea" id="RHEA-COMP:11604"/>
        <dbReference type="ChEBI" id="CHEBI:15378"/>
        <dbReference type="ChEBI" id="CHEBI:29999"/>
        <dbReference type="ChEBI" id="CHEBI:30616"/>
        <dbReference type="ChEBI" id="CHEBI:83421"/>
        <dbReference type="ChEBI" id="CHEBI:456216"/>
    </reaction>
</comment>
<evidence type="ECO:0000256" key="9">
    <source>
        <dbReference type="ARBA" id="ARBA00022777"/>
    </source>
</evidence>
<comment type="subcellular location">
    <subcellularLocation>
        <location evidence="1">Membrane</location>
        <topology evidence="1">Single-pass membrane protein</topology>
    </subcellularLocation>
</comment>
<evidence type="ECO:0000256" key="10">
    <source>
        <dbReference type="ARBA" id="ARBA00022840"/>
    </source>
</evidence>
<evidence type="ECO:0000256" key="3">
    <source>
        <dbReference type="ARBA" id="ARBA00022553"/>
    </source>
</evidence>
<dbReference type="InterPro" id="IPR008271">
    <property type="entry name" value="Ser/Thr_kinase_AS"/>
</dbReference>
<dbReference type="EC" id="2.7.11.1" evidence="22"/>
<dbReference type="InterPro" id="IPR002902">
    <property type="entry name" value="GNK2"/>
</dbReference>
<dbReference type="SMART" id="SM00220">
    <property type="entry name" value="S_TKc"/>
    <property type="match status" value="1"/>
</dbReference>
<keyword evidence="6 19" id="KW-0732">Signal</keyword>